<feature type="compositionally biased region" description="Basic and acidic residues" evidence="1">
    <location>
        <begin position="169"/>
        <end position="180"/>
    </location>
</feature>
<feature type="compositionally biased region" description="Low complexity" evidence="1">
    <location>
        <begin position="371"/>
        <end position="390"/>
    </location>
</feature>
<organism evidence="2 3">
    <name type="scientific">Geococcyx californianus</name>
    <name type="common">Greater roadrunner</name>
    <name type="synonym">Saurothera californiana</name>
    <dbReference type="NCBI Taxonomy" id="8947"/>
    <lineage>
        <taxon>Eukaryota</taxon>
        <taxon>Metazoa</taxon>
        <taxon>Chordata</taxon>
        <taxon>Craniata</taxon>
        <taxon>Vertebrata</taxon>
        <taxon>Euteleostomi</taxon>
        <taxon>Archelosauria</taxon>
        <taxon>Archosauria</taxon>
        <taxon>Dinosauria</taxon>
        <taxon>Saurischia</taxon>
        <taxon>Theropoda</taxon>
        <taxon>Coelurosauria</taxon>
        <taxon>Aves</taxon>
        <taxon>Neognathae</taxon>
        <taxon>Neoaves</taxon>
        <taxon>Otidimorphae</taxon>
        <taxon>Cuculiformes</taxon>
        <taxon>Neomorphidae</taxon>
        <taxon>Geococcyx</taxon>
    </lineage>
</organism>
<feature type="region of interest" description="Disordered" evidence="1">
    <location>
        <begin position="36"/>
        <end position="128"/>
    </location>
</feature>
<feature type="compositionally biased region" description="Basic and acidic residues" evidence="1">
    <location>
        <begin position="188"/>
        <end position="199"/>
    </location>
</feature>
<feature type="compositionally biased region" description="Polar residues" evidence="1">
    <location>
        <begin position="739"/>
        <end position="755"/>
    </location>
</feature>
<feature type="compositionally biased region" description="Low complexity" evidence="1">
    <location>
        <begin position="907"/>
        <end position="931"/>
    </location>
</feature>
<feature type="compositionally biased region" description="Low complexity" evidence="1">
    <location>
        <begin position="337"/>
        <end position="357"/>
    </location>
</feature>
<feature type="region of interest" description="Disordered" evidence="1">
    <location>
        <begin position="693"/>
        <end position="768"/>
    </location>
</feature>
<gene>
    <name evidence="2" type="primary">Pom121c</name>
    <name evidence="2" type="ORF">GEOCAL_R13148</name>
</gene>
<dbReference type="AlphaFoldDB" id="A0A7K4IT77"/>
<dbReference type="GO" id="GO:0006606">
    <property type="term" value="P:protein import into nucleus"/>
    <property type="evidence" value="ECO:0007669"/>
    <property type="project" value="TreeGrafter"/>
</dbReference>
<dbReference type="GO" id="GO:0017056">
    <property type="term" value="F:structural constituent of nuclear pore"/>
    <property type="evidence" value="ECO:0007669"/>
    <property type="project" value="TreeGrafter"/>
</dbReference>
<feature type="compositionally biased region" description="Polar residues" evidence="1">
    <location>
        <begin position="709"/>
        <end position="722"/>
    </location>
</feature>
<evidence type="ECO:0000313" key="2">
    <source>
        <dbReference type="EMBL" id="NWH56232.1"/>
    </source>
</evidence>
<dbReference type="OrthoDB" id="6510268at2759"/>
<comment type="caution">
    <text evidence="2">The sequence shown here is derived from an EMBL/GenBank/DDBJ whole genome shotgun (WGS) entry which is preliminary data.</text>
</comment>
<name>A0A7K4IT77_GEOCA</name>
<feature type="region of interest" description="Disordered" evidence="1">
    <location>
        <begin position="278"/>
        <end position="414"/>
    </location>
</feature>
<feature type="compositionally biased region" description="Low complexity" evidence="1">
    <location>
        <begin position="758"/>
        <end position="768"/>
    </location>
</feature>
<keyword evidence="3" id="KW-1185">Reference proteome</keyword>
<sequence length="971" mass="97303">SPSLEQLTSPLAFPTTSSLDPCAKETVLNAIKESRKRAVELEEEEEDQAFGNDQECKRRRHDSSGSGQSAFEPLIANGAPASLIPKPGSLKRGHISQCPDECSNKRSRTSSMSSLNNTYAGGIPGSIRNAIASSYSSSRGLSQLWKRSGVSISALSSPASSRPQTPEWPLKKAREEELHRSNASTPVKSDKELQTEKGELGGPQLPARQNSVSPSSVSGSSGKRKRKIQLLSSRRGDQLALPPPPQLGYSITSEDLDAEKKAALQWFNKVLEDKAVDVVPSTTAETTSVSRPLAFPMTSPAPASTAPAPDSTSSLLDSLKKMQSSQAAPTLADSTGAAVASQPPSSAAQLPAPAVSLESSSLPTSTADTKPVAVLSTPAPAAPPALGAQPPSSPAPPAFTELGQTPSKPPSFPKPSILFGMLNTPPASQPAVTTATAVPTTTAAVSTTIPIFKPIFGALPKSESTAPCTTVVTATVTVSASSGPPLTSSTTTMFKPIFSSITTASSPAKVSPFAFKPTPQPAPAPDLPAATTMTLAGFTGLPNVIFTTAATTAATQSSSTDATIKPVFSFGLNPPASSASAASLAVTAATSTSTAQPFLFGSPASSAPSTETSFATPAPVFQFGKPPPATVTASTSVPGGPAFGQAPSNSTAPTTTMGFSIFGGTTLTSSTPATTGQATLTFGSSISAFGSSFSASAKPPPPYPSAASQPNFSAGATESQPPTSKPGPVSFGPPFSFGASTAQPAAQPAFGSSAQPAFGTTSTQGSFGSSTQVAFGTTTSVFSFGTATSTTASFGSTTQTTSSSGSTAVFGTTPAPFTFGAAAQAGPSASAFGIGTPALNSGSPAMAFNFGTGQSGAAPAATPFGSSLTQNALGTQNQSTPFAFTVPSTPDNKPVFGGTPAPTFGQSTPVPGAVGSGSSSLSFGTPGTPAAGFGGVGPSFGSSTPAFSIGAGSKTGGRQRLQARRQHPRKK</sequence>
<dbReference type="GO" id="GO:0006405">
    <property type="term" value="P:RNA export from nucleus"/>
    <property type="evidence" value="ECO:0007669"/>
    <property type="project" value="TreeGrafter"/>
</dbReference>
<feature type="compositionally biased region" description="Basic residues" evidence="1">
    <location>
        <begin position="961"/>
        <end position="971"/>
    </location>
</feature>
<dbReference type="PANTHER" id="PTHR23193">
    <property type="entry name" value="NUCLEAR PORE COMPLEX PROTEIN NUP"/>
    <property type="match status" value="1"/>
</dbReference>
<reference evidence="2 3" key="1">
    <citation type="submission" date="2019-09" db="EMBL/GenBank/DDBJ databases">
        <title>Bird 10,000 Genomes (B10K) Project - Family phase.</title>
        <authorList>
            <person name="Zhang G."/>
        </authorList>
    </citation>
    <scope>NUCLEOTIDE SEQUENCE [LARGE SCALE GENOMIC DNA]</scope>
    <source>
        <strain evidence="2">B10K-CU-031-07</strain>
        <tissue evidence="2">Muscle</tissue>
    </source>
</reference>
<dbReference type="InterPro" id="IPR026054">
    <property type="entry name" value="Nucleoporin"/>
</dbReference>
<dbReference type="GO" id="GO:0005643">
    <property type="term" value="C:nuclear pore"/>
    <property type="evidence" value="ECO:0007669"/>
    <property type="project" value="TreeGrafter"/>
</dbReference>
<feature type="compositionally biased region" description="Polar residues" evidence="1">
    <location>
        <begin position="358"/>
        <end position="368"/>
    </location>
</feature>
<feature type="compositionally biased region" description="Polar residues" evidence="1">
    <location>
        <begin position="280"/>
        <end position="290"/>
    </location>
</feature>
<feature type="non-terminal residue" evidence="2">
    <location>
        <position position="1"/>
    </location>
</feature>
<dbReference type="EMBL" id="VWPV01001357">
    <property type="protein sequence ID" value="NWH56232.1"/>
    <property type="molecule type" value="Genomic_DNA"/>
</dbReference>
<evidence type="ECO:0000256" key="1">
    <source>
        <dbReference type="SAM" id="MobiDB-lite"/>
    </source>
</evidence>
<feature type="non-terminal residue" evidence="2">
    <location>
        <position position="971"/>
    </location>
</feature>
<protein>
    <submittedName>
        <fullName evidence="2">P121C protein</fullName>
    </submittedName>
</protein>
<dbReference type="PANTHER" id="PTHR23193:SF5">
    <property type="entry name" value="NUCLEAR ENVELOPE PORE MEMBRANE PROTEIN POM 121C-RELATED"/>
    <property type="match status" value="1"/>
</dbReference>
<feature type="compositionally biased region" description="Low complexity" evidence="1">
    <location>
        <begin position="152"/>
        <end position="161"/>
    </location>
</feature>
<dbReference type="Proteomes" id="UP000531151">
    <property type="component" value="Unassembled WGS sequence"/>
</dbReference>
<feature type="compositionally biased region" description="Low complexity" evidence="1">
    <location>
        <begin position="726"/>
        <end position="738"/>
    </location>
</feature>
<feature type="region of interest" description="Disordered" evidence="1">
    <location>
        <begin position="899"/>
        <end position="971"/>
    </location>
</feature>
<accession>A0A7K4IT77</accession>
<feature type="compositionally biased region" description="Low complexity" evidence="1">
    <location>
        <begin position="211"/>
        <end position="221"/>
    </location>
</feature>
<feature type="compositionally biased region" description="Low complexity" evidence="1">
    <location>
        <begin position="294"/>
        <end position="317"/>
    </location>
</feature>
<proteinExistence type="predicted"/>
<feature type="compositionally biased region" description="Low complexity" evidence="1">
    <location>
        <begin position="109"/>
        <end position="118"/>
    </location>
</feature>
<dbReference type="Pfam" id="PF15229">
    <property type="entry name" value="POM121"/>
    <property type="match status" value="1"/>
</dbReference>
<evidence type="ECO:0000313" key="3">
    <source>
        <dbReference type="Proteomes" id="UP000531151"/>
    </source>
</evidence>
<feature type="region of interest" description="Disordered" evidence="1">
    <location>
        <begin position="152"/>
        <end position="251"/>
    </location>
</feature>
<dbReference type="GO" id="GO:0008139">
    <property type="term" value="F:nuclear localization sequence binding"/>
    <property type="evidence" value="ECO:0007669"/>
    <property type="project" value="TreeGrafter"/>
</dbReference>